<keyword evidence="5" id="KW-1185">Reference proteome</keyword>
<dbReference type="Pfam" id="PF00571">
    <property type="entry name" value="CBS"/>
    <property type="match status" value="2"/>
</dbReference>
<dbReference type="SUPFAM" id="SSF54631">
    <property type="entry name" value="CBS-domain pair"/>
    <property type="match status" value="1"/>
</dbReference>
<sequence length="151" mass="17502">MKVKDFMITEVVKVHPETTLRQLLVKLVEHKIGGVPVVDENNRLAGMVSDGDVLRFVKPISAKHNDFFLYYLEWEIHMEEKILSDLEKPVKDCMKRKNLITLSQDDDLEEAVTVLSRHHFKKVPVLDNEQKVVGVISRGDVIRLIVKNWIM</sequence>
<feature type="domain" description="CBS" evidence="3">
    <location>
        <begin position="94"/>
        <end position="151"/>
    </location>
</feature>
<protein>
    <submittedName>
        <fullName evidence="4">CBS domain-containing protein</fullName>
    </submittedName>
</protein>
<dbReference type="CDD" id="cd04586">
    <property type="entry name" value="CBS_pair_BON_assoc"/>
    <property type="match status" value="1"/>
</dbReference>
<comment type="caution">
    <text evidence="4">The sequence shown here is derived from an EMBL/GenBank/DDBJ whole genome shotgun (WGS) entry which is preliminary data.</text>
</comment>
<dbReference type="SMART" id="SM00116">
    <property type="entry name" value="CBS"/>
    <property type="match status" value="2"/>
</dbReference>
<dbReference type="Proteomes" id="UP000309673">
    <property type="component" value="Unassembled WGS sequence"/>
</dbReference>
<evidence type="ECO:0000313" key="5">
    <source>
        <dbReference type="Proteomes" id="UP000309673"/>
    </source>
</evidence>
<dbReference type="PANTHER" id="PTHR43080">
    <property type="entry name" value="CBS DOMAIN-CONTAINING PROTEIN CBSX3, MITOCHONDRIAL"/>
    <property type="match status" value="1"/>
</dbReference>
<evidence type="ECO:0000256" key="1">
    <source>
        <dbReference type="ARBA" id="ARBA00023122"/>
    </source>
</evidence>
<reference evidence="4 5" key="1">
    <citation type="submission" date="2019-04" db="EMBL/GenBank/DDBJ databases">
        <title>Cohnella sp. nov., isolated from soil.</title>
        <authorList>
            <person name="Kim W."/>
        </authorList>
    </citation>
    <scope>NUCLEOTIDE SEQUENCE [LARGE SCALE GENOMIC DNA]</scope>
    <source>
        <strain evidence="4 5">CAU 1483</strain>
    </source>
</reference>
<dbReference type="InterPro" id="IPR000644">
    <property type="entry name" value="CBS_dom"/>
</dbReference>
<dbReference type="PROSITE" id="PS51371">
    <property type="entry name" value="CBS"/>
    <property type="match status" value="2"/>
</dbReference>
<dbReference type="InterPro" id="IPR046342">
    <property type="entry name" value="CBS_dom_sf"/>
</dbReference>
<evidence type="ECO:0000313" key="4">
    <source>
        <dbReference type="EMBL" id="TJY41127.1"/>
    </source>
</evidence>
<dbReference type="EMBL" id="SUPK01000007">
    <property type="protein sequence ID" value="TJY41127.1"/>
    <property type="molecule type" value="Genomic_DNA"/>
</dbReference>
<gene>
    <name evidence="4" type="ORF">E5161_15650</name>
</gene>
<proteinExistence type="predicted"/>
<keyword evidence="1 2" id="KW-0129">CBS domain</keyword>
<evidence type="ECO:0000259" key="3">
    <source>
        <dbReference type="PROSITE" id="PS51371"/>
    </source>
</evidence>
<accession>A0A4U0F8W2</accession>
<feature type="domain" description="CBS" evidence="3">
    <location>
        <begin position="7"/>
        <end position="67"/>
    </location>
</feature>
<dbReference type="AlphaFoldDB" id="A0A4U0F8W2"/>
<organism evidence="4 5">
    <name type="scientific">Cohnella pontilimi</name>
    <dbReference type="NCBI Taxonomy" id="2564100"/>
    <lineage>
        <taxon>Bacteria</taxon>
        <taxon>Bacillati</taxon>
        <taxon>Bacillota</taxon>
        <taxon>Bacilli</taxon>
        <taxon>Bacillales</taxon>
        <taxon>Paenibacillaceae</taxon>
        <taxon>Cohnella</taxon>
    </lineage>
</organism>
<evidence type="ECO:0000256" key="2">
    <source>
        <dbReference type="PROSITE-ProRule" id="PRU00703"/>
    </source>
</evidence>
<dbReference type="RefSeq" id="WP_136778755.1">
    <property type="nucleotide sequence ID" value="NZ_SUPK01000007.1"/>
</dbReference>
<dbReference type="Gene3D" id="3.10.580.10">
    <property type="entry name" value="CBS-domain"/>
    <property type="match status" value="1"/>
</dbReference>
<name>A0A4U0F8W2_9BACL</name>
<dbReference type="InterPro" id="IPR051257">
    <property type="entry name" value="Diverse_CBS-Domain"/>
</dbReference>
<dbReference type="OrthoDB" id="9790355at2"/>
<dbReference type="PANTHER" id="PTHR43080:SF2">
    <property type="entry name" value="CBS DOMAIN-CONTAINING PROTEIN"/>
    <property type="match status" value="1"/>
</dbReference>